<name>A0A3P1SGS1_9ACTO</name>
<evidence type="ECO:0000256" key="5">
    <source>
        <dbReference type="ARBA" id="ARBA00022989"/>
    </source>
</evidence>
<dbReference type="PROSITE" id="PS50893">
    <property type="entry name" value="ABC_TRANSPORTER_2"/>
    <property type="match status" value="1"/>
</dbReference>
<feature type="domain" description="ABC transmembrane type-1" evidence="9">
    <location>
        <begin position="20"/>
        <end position="302"/>
    </location>
</feature>
<keyword evidence="4" id="KW-0067">ATP-binding</keyword>
<feature type="transmembrane region" description="Helical" evidence="7">
    <location>
        <begin position="158"/>
        <end position="178"/>
    </location>
</feature>
<dbReference type="AlphaFoldDB" id="A0A3P1SGS1"/>
<dbReference type="EMBL" id="RQZF01000001">
    <property type="protein sequence ID" value="RRC96358.1"/>
    <property type="molecule type" value="Genomic_DNA"/>
</dbReference>
<feature type="transmembrane region" description="Helical" evidence="7">
    <location>
        <begin position="20"/>
        <end position="45"/>
    </location>
</feature>
<comment type="subcellular location">
    <subcellularLocation>
        <location evidence="1">Cell membrane</location>
        <topology evidence="1">Multi-pass membrane protein</topology>
    </subcellularLocation>
</comment>
<dbReference type="GO" id="GO:0005886">
    <property type="term" value="C:plasma membrane"/>
    <property type="evidence" value="ECO:0007669"/>
    <property type="project" value="UniProtKB-SubCell"/>
</dbReference>
<dbReference type="InterPro" id="IPR027417">
    <property type="entry name" value="P-loop_NTPase"/>
</dbReference>
<dbReference type="OrthoDB" id="9806127at2"/>
<accession>A0A3P1SGS1</accession>
<dbReference type="GO" id="GO:0140359">
    <property type="term" value="F:ABC-type transporter activity"/>
    <property type="evidence" value="ECO:0007669"/>
    <property type="project" value="InterPro"/>
</dbReference>
<gene>
    <name evidence="10" type="primary">cydD</name>
    <name evidence="10" type="ORF">EII11_01535</name>
</gene>
<feature type="transmembrane region" description="Helical" evidence="7">
    <location>
        <begin position="130"/>
        <end position="152"/>
    </location>
</feature>
<sequence>MRPFDPRLLRYAHSARRHIITISVIGFLTAALVIAQALVISTAVSPVITGHATLNDVWHWVLILLGIVAFRGGLVALREALGHRAAEQAIGELREALVRKAEALGPRWRARNGAETATLISRGLDDLAPYFVKFLPQLVLVSTVTPLALATILLLDFWSALIAALTIPLIPIFMVLIGRFTQDSTSIKLAAMERLGAQLLDLMSGLPTLRALGREKGPNAHLKELGEANTTATMATLRIAFLSGGALEFLATLSVALVAVEVGMRLVGGSVTLVTGLAVIMLAPEVFEPLRQVGAQFHASANGVAAANAAFAILEQDEAPRGTTPAPRLTTCRIECDNLSVAARGAWAPRNLQATIEPGTIVALQGDSGAGKTTTAMCLLGLERPTEGRILLHSPEGSIDLDDCAPESFWEQVIWIPQSPTLIAGTLRDNLPAASDDELAQAARMTTFDEVLATLPKGWETPIGSGGLGLSVGQRQRLALMEAFLTRAPLVVLDEPTAHLDALSEESVTRAVAALKEAGSTVVVIAHRKAMLDLADQVIPVRRSTASIDDIERYPILTPVDTLDSLEVTLPTFLDDALLEDTAPQEER</sequence>
<dbReference type="InterPro" id="IPR003439">
    <property type="entry name" value="ABC_transporter-like_ATP-bd"/>
</dbReference>
<dbReference type="InterPro" id="IPR011527">
    <property type="entry name" value="ABC1_TM_dom"/>
</dbReference>
<dbReference type="RefSeq" id="WP_124867864.1">
    <property type="nucleotide sequence ID" value="NZ_RQZF01000001.1"/>
</dbReference>
<evidence type="ECO:0000313" key="11">
    <source>
        <dbReference type="Proteomes" id="UP000280444"/>
    </source>
</evidence>
<dbReference type="CDD" id="cd03228">
    <property type="entry name" value="ABCC_MRP_Like"/>
    <property type="match status" value="1"/>
</dbReference>
<evidence type="ECO:0000256" key="2">
    <source>
        <dbReference type="ARBA" id="ARBA00022692"/>
    </source>
</evidence>
<dbReference type="InterPro" id="IPR003593">
    <property type="entry name" value="AAA+_ATPase"/>
</dbReference>
<evidence type="ECO:0000259" key="9">
    <source>
        <dbReference type="PROSITE" id="PS50929"/>
    </source>
</evidence>
<dbReference type="SMART" id="SM00382">
    <property type="entry name" value="AAA"/>
    <property type="match status" value="1"/>
</dbReference>
<feature type="transmembrane region" description="Helical" evidence="7">
    <location>
        <begin position="57"/>
        <end position="77"/>
    </location>
</feature>
<evidence type="ECO:0000256" key="3">
    <source>
        <dbReference type="ARBA" id="ARBA00022741"/>
    </source>
</evidence>
<dbReference type="Proteomes" id="UP000280444">
    <property type="component" value="Unassembled WGS sequence"/>
</dbReference>
<dbReference type="SUPFAM" id="SSF90123">
    <property type="entry name" value="ABC transporter transmembrane region"/>
    <property type="match status" value="1"/>
</dbReference>
<keyword evidence="2 7" id="KW-0812">Transmembrane</keyword>
<evidence type="ECO:0000313" key="10">
    <source>
        <dbReference type="EMBL" id="RRC96358.1"/>
    </source>
</evidence>
<keyword evidence="11" id="KW-1185">Reference proteome</keyword>
<keyword evidence="5 7" id="KW-1133">Transmembrane helix</keyword>
<reference evidence="10 11" key="1">
    <citation type="submission" date="2018-11" db="EMBL/GenBank/DDBJ databases">
        <title>Genomes From Bacteria Associated with the Canine Oral Cavity: a Test Case for Automated Genome-Based Taxonomic Assignment.</title>
        <authorList>
            <person name="Coil D.A."/>
            <person name="Jospin G."/>
            <person name="Darling A.E."/>
            <person name="Wallis C."/>
            <person name="Davis I.J."/>
            <person name="Harris S."/>
            <person name="Eisen J.A."/>
            <person name="Holcombe L.J."/>
            <person name="O'Flynn C."/>
        </authorList>
    </citation>
    <scope>NUCLEOTIDE SEQUENCE [LARGE SCALE GENOMIC DNA]</scope>
    <source>
        <strain evidence="10 11">OH770</strain>
    </source>
</reference>
<keyword evidence="3" id="KW-0547">Nucleotide-binding</keyword>
<dbReference type="PANTHER" id="PTHR24221:SF590">
    <property type="entry name" value="COMPONENT LINKED WITH THE ASSEMBLY OF CYTOCHROME' TRANSPORT TRANSMEMBRANE ATP-BINDING PROTEIN ABC TRANSPORTER CYDD-RELATED"/>
    <property type="match status" value="1"/>
</dbReference>
<dbReference type="SUPFAM" id="SSF52540">
    <property type="entry name" value="P-loop containing nucleoside triphosphate hydrolases"/>
    <property type="match status" value="1"/>
</dbReference>
<feature type="domain" description="ABC transporter" evidence="8">
    <location>
        <begin position="334"/>
        <end position="568"/>
    </location>
</feature>
<organism evidence="10 11">
    <name type="scientific">Schaalia canis</name>
    <dbReference type="NCBI Taxonomy" id="100469"/>
    <lineage>
        <taxon>Bacteria</taxon>
        <taxon>Bacillati</taxon>
        <taxon>Actinomycetota</taxon>
        <taxon>Actinomycetes</taxon>
        <taxon>Actinomycetales</taxon>
        <taxon>Actinomycetaceae</taxon>
        <taxon>Schaalia</taxon>
    </lineage>
</organism>
<evidence type="ECO:0000256" key="4">
    <source>
        <dbReference type="ARBA" id="ARBA00022840"/>
    </source>
</evidence>
<dbReference type="GO" id="GO:0016887">
    <property type="term" value="F:ATP hydrolysis activity"/>
    <property type="evidence" value="ECO:0007669"/>
    <property type="project" value="InterPro"/>
</dbReference>
<dbReference type="GO" id="GO:0005524">
    <property type="term" value="F:ATP binding"/>
    <property type="evidence" value="ECO:0007669"/>
    <property type="project" value="UniProtKB-KW"/>
</dbReference>
<protein>
    <submittedName>
        <fullName evidence="10">Thiol reductant ABC exporter subunit CydD</fullName>
    </submittedName>
</protein>
<dbReference type="Pfam" id="PF00664">
    <property type="entry name" value="ABC_membrane"/>
    <property type="match status" value="1"/>
</dbReference>
<proteinExistence type="predicted"/>
<dbReference type="Gene3D" id="1.20.1560.10">
    <property type="entry name" value="ABC transporter type 1, transmembrane domain"/>
    <property type="match status" value="1"/>
</dbReference>
<dbReference type="Pfam" id="PF00005">
    <property type="entry name" value="ABC_tran"/>
    <property type="match status" value="1"/>
</dbReference>
<dbReference type="PANTHER" id="PTHR24221">
    <property type="entry name" value="ATP-BINDING CASSETTE SUB-FAMILY B"/>
    <property type="match status" value="1"/>
</dbReference>
<evidence type="ECO:0000256" key="6">
    <source>
        <dbReference type="ARBA" id="ARBA00023136"/>
    </source>
</evidence>
<dbReference type="Gene3D" id="3.40.50.300">
    <property type="entry name" value="P-loop containing nucleotide triphosphate hydrolases"/>
    <property type="match status" value="1"/>
</dbReference>
<evidence type="ECO:0000256" key="7">
    <source>
        <dbReference type="SAM" id="Phobius"/>
    </source>
</evidence>
<evidence type="ECO:0000256" key="1">
    <source>
        <dbReference type="ARBA" id="ARBA00004651"/>
    </source>
</evidence>
<dbReference type="CDD" id="cd18584">
    <property type="entry name" value="ABC_6TM_AarD_CydD"/>
    <property type="match status" value="1"/>
</dbReference>
<dbReference type="InterPro" id="IPR014216">
    <property type="entry name" value="ABC_transptr_CydD"/>
</dbReference>
<dbReference type="InterPro" id="IPR039421">
    <property type="entry name" value="Type_1_exporter"/>
</dbReference>
<keyword evidence="6 7" id="KW-0472">Membrane</keyword>
<dbReference type="PROSITE" id="PS50929">
    <property type="entry name" value="ABC_TM1F"/>
    <property type="match status" value="1"/>
</dbReference>
<evidence type="ECO:0000259" key="8">
    <source>
        <dbReference type="PROSITE" id="PS50893"/>
    </source>
</evidence>
<comment type="caution">
    <text evidence="10">The sequence shown here is derived from an EMBL/GenBank/DDBJ whole genome shotgun (WGS) entry which is preliminary data.</text>
</comment>
<dbReference type="InterPro" id="IPR036640">
    <property type="entry name" value="ABC1_TM_sf"/>
</dbReference>
<feature type="transmembrane region" description="Helical" evidence="7">
    <location>
        <begin position="239"/>
        <end position="260"/>
    </location>
</feature>
<dbReference type="GO" id="GO:0042883">
    <property type="term" value="P:cysteine transport"/>
    <property type="evidence" value="ECO:0007669"/>
    <property type="project" value="InterPro"/>
</dbReference>
<dbReference type="NCBIfam" id="TIGR02857">
    <property type="entry name" value="CydD"/>
    <property type="match status" value="1"/>
</dbReference>